<organism evidence="1 2">
    <name type="scientific">Noviherbaspirillum humi</name>
    <dbReference type="NCBI Taxonomy" id="1688639"/>
    <lineage>
        <taxon>Bacteria</taxon>
        <taxon>Pseudomonadati</taxon>
        <taxon>Pseudomonadota</taxon>
        <taxon>Betaproteobacteria</taxon>
        <taxon>Burkholderiales</taxon>
        <taxon>Oxalobacteraceae</taxon>
        <taxon>Noviherbaspirillum</taxon>
    </lineage>
</organism>
<dbReference type="RefSeq" id="WP_176442283.1">
    <property type="nucleotide sequence ID" value="NZ_FZOT01000001.1"/>
</dbReference>
<keyword evidence="2" id="KW-1185">Reference proteome</keyword>
<proteinExistence type="predicted"/>
<reference evidence="1 2" key="1">
    <citation type="submission" date="2017-06" db="EMBL/GenBank/DDBJ databases">
        <authorList>
            <person name="Kim H.J."/>
            <person name="Triplett B.A."/>
        </authorList>
    </citation>
    <scope>NUCLEOTIDE SEQUENCE [LARGE SCALE GENOMIC DNA]</scope>
    <source>
        <strain evidence="1 2">U15</strain>
    </source>
</reference>
<dbReference type="AlphaFoldDB" id="A0A239CE76"/>
<evidence type="ECO:0000313" key="1">
    <source>
        <dbReference type="EMBL" id="SNS17941.1"/>
    </source>
</evidence>
<dbReference type="GO" id="GO:0015035">
    <property type="term" value="F:protein-disulfide reductase activity"/>
    <property type="evidence" value="ECO:0007669"/>
    <property type="project" value="InterPro"/>
</dbReference>
<dbReference type="InterPro" id="IPR007263">
    <property type="entry name" value="DCC1-like"/>
</dbReference>
<name>A0A239CE76_9BURK</name>
<sequence length="124" mass="14030">MVANTGVSIFFDGVCPFCHAYVRLLRLREVFAPVRLIDIRAMPELAEGLMQAGYDLEQGMLVLIGDAAYYGADAMHALALLSEPRRRLNCLHRLLRCACRVGLLHPMFRLGRRMALRLCRPRTS</sequence>
<accession>A0A239CE76</accession>
<dbReference type="PROSITE" id="PS51354">
    <property type="entry name" value="GLUTAREDOXIN_2"/>
    <property type="match status" value="1"/>
</dbReference>
<gene>
    <name evidence="1" type="ORF">SAMN06265795_101386</name>
</gene>
<dbReference type="EMBL" id="FZOT01000001">
    <property type="protein sequence ID" value="SNS17941.1"/>
    <property type="molecule type" value="Genomic_DNA"/>
</dbReference>
<evidence type="ECO:0000313" key="2">
    <source>
        <dbReference type="Proteomes" id="UP000198284"/>
    </source>
</evidence>
<dbReference type="Pfam" id="PF04134">
    <property type="entry name" value="DCC1-like"/>
    <property type="match status" value="1"/>
</dbReference>
<dbReference type="Proteomes" id="UP000198284">
    <property type="component" value="Unassembled WGS sequence"/>
</dbReference>
<protein>
    <submittedName>
        <fullName evidence="1">Uncharacterized protein</fullName>
    </submittedName>
</protein>